<sequence>MSYQDPRGPHRDPDPRTARYEPGYNPDSRAYGQQGDPYGGAYQAPYPGDPYPADTRGAAPYRAADGYAEKPPARRGPQVNPATFAGGVVMTGVVTGLAAWLVAWIISAFVEKVNESGKLGVWNPVANSEIWFGVVGFLCALAAGALWYVLQLITPAPNQFYRWIVALLLIAAVVIPILTYRQVSVGIETAIVHLVIGLPSLTIIPAMGNKSLQR</sequence>
<evidence type="ECO:0000313" key="4">
    <source>
        <dbReference type="Proteomes" id="UP000360750"/>
    </source>
</evidence>
<accession>A0ABD7V7R7</accession>
<evidence type="ECO:0000256" key="1">
    <source>
        <dbReference type="SAM" id="MobiDB-lite"/>
    </source>
</evidence>
<feature type="transmembrane region" description="Helical" evidence="2">
    <location>
        <begin position="160"/>
        <end position="178"/>
    </location>
</feature>
<keyword evidence="2" id="KW-0472">Membrane</keyword>
<protein>
    <submittedName>
        <fullName evidence="3">Uncharacterized protein</fullName>
    </submittedName>
</protein>
<feature type="transmembrane region" description="Helical" evidence="2">
    <location>
        <begin position="84"/>
        <end position="110"/>
    </location>
</feature>
<proteinExistence type="predicted"/>
<name>A0ABD7V7R7_9ACTN</name>
<reference evidence="3 4" key="1">
    <citation type="submission" date="2019-02" db="EMBL/GenBank/DDBJ databases">
        <authorList>
            <consortium name="Pathogen Informatics"/>
        </authorList>
    </citation>
    <scope>NUCLEOTIDE SEQUENCE [LARGE SCALE GENOMIC DNA]</scope>
    <source>
        <strain evidence="3 4">3012STDY6756503</strain>
    </source>
</reference>
<dbReference type="RefSeq" id="WP_109238862.1">
    <property type="nucleotide sequence ID" value="NZ_CAACYD010000007.1"/>
</dbReference>
<evidence type="ECO:0000313" key="3">
    <source>
        <dbReference type="EMBL" id="VFA90454.1"/>
    </source>
</evidence>
<organism evidence="3 4">
    <name type="scientific">Gordonia paraffinivorans</name>
    <dbReference type="NCBI Taxonomy" id="175628"/>
    <lineage>
        <taxon>Bacteria</taxon>
        <taxon>Bacillati</taxon>
        <taxon>Actinomycetota</taxon>
        <taxon>Actinomycetes</taxon>
        <taxon>Mycobacteriales</taxon>
        <taxon>Gordoniaceae</taxon>
        <taxon>Gordonia</taxon>
    </lineage>
</organism>
<gene>
    <name evidence="3" type="ORF">NCTC8139_04038</name>
</gene>
<dbReference type="EMBL" id="CAACYD010000007">
    <property type="protein sequence ID" value="VFA90454.1"/>
    <property type="molecule type" value="Genomic_DNA"/>
</dbReference>
<feature type="region of interest" description="Disordered" evidence="1">
    <location>
        <begin position="1"/>
        <end position="55"/>
    </location>
</feature>
<evidence type="ECO:0000256" key="2">
    <source>
        <dbReference type="SAM" id="Phobius"/>
    </source>
</evidence>
<dbReference type="Proteomes" id="UP000360750">
    <property type="component" value="Unassembled WGS sequence"/>
</dbReference>
<dbReference type="AlphaFoldDB" id="A0ABD7V7R7"/>
<feature type="transmembrane region" description="Helical" evidence="2">
    <location>
        <begin position="190"/>
        <end position="208"/>
    </location>
</feature>
<feature type="transmembrane region" description="Helical" evidence="2">
    <location>
        <begin position="130"/>
        <end position="148"/>
    </location>
</feature>
<dbReference type="GeneID" id="60752008"/>
<feature type="compositionally biased region" description="Basic and acidic residues" evidence="1">
    <location>
        <begin position="7"/>
        <end position="19"/>
    </location>
</feature>
<keyword evidence="2" id="KW-0812">Transmembrane</keyword>
<keyword evidence="2" id="KW-1133">Transmembrane helix</keyword>
<comment type="caution">
    <text evidence="3">The sequence shown here is derived from an EMBL/GenBank/DDBJ whole genome shotgun (WGS) entry which is preliminary data.</text>
</comment>